<dbReference type="STRING" id="33978.A6M13_13985"/>
<dbReference type="PROSITE" id="PS51725">
    <property type="entry name" value="ABM"/>
    <property type="match status" value="1"/>
</dbReference>
<proteinExistence type="predicted"/>
<sequence>MITVANRFTVKKGFATRMAPAFVSDQSLLNWDGFHKIEVNVCSKAEEHDELNVMMFWDTYEHFEAWRNSDDFKNSHKRDVAKTSDGQDQSPILSNQIVVADLVATLVK</sequence>
<dbReference type="PANTHER" id="PTHR34474:SF4">
    <property type="entry name" value="HEME OXYGENASE (STAPHYLOBILIN-PRODUCING) 1"/>
    <property type="match status" value="1"/>
</dbReference>
<dbReference type="PANTHER" id="PTHR34474">
    <property type="entry name" value="SIGNAL TRANSDUCTION PROTEIN TRAP"/>
    <property type="match status" value="1"/>
</dbReference>
<evidence type="ECO:0000259" key="1">
    <source>
        <dbReference type="PROSITE" id="PS51725"/>
    </source>
</evidence>
<dbReference type="InterPro" id="IPR007138">
    <property type="entry name" value="ABM_dom"/>
</dbReference>
<dbReference type="InterPro" id="IPR011008">
    <property type="entry name" value="Dimeric_a/b-barrel"/>
</dbReference>
<dbReference type="SUPFAM" id="SSF54909">
    <property type="entry name" value="Dimeric alpha+beta barrel"/>
    <property type="match status" value="1"/>
</dbReference>
<protein>
    <recommendedName>
        <fullName evidence="1">ABM domain-containing protein</fullName>
    </recommendedName>
</protein>
<dbReference type="Gene3D" id="3.30.70.100">
    <property type="match status" value="1"/>
</dbReference>
<dbReference type="NCBIfam" id="NF009840">
    <property type="entry name" value="PRK13315.1"/>
    <property type="match status" value="1"/>
</dbReference>
<gene>
    <name evidence="2" type="ORF">A6M13_13985</name>
</gene>
<dbReference type="OrthoDB" id="384737at2"/>
<dbReference type="InterPro" id="IPR050404">
    <property type="entry name" value="Heme-degrading_MO"/>
</dbReference>
<keyword evidence="3" id="KW-1185">Reference proteome</keyword>
<reference evidence="2 3" key="1">
    <citation type="submission" date="2016-07" db="EMBL/GenBank/DDBJ databases">
        <title>Caryophanon tenue genome sequencing.</title>
        <authorList>
            <person name="Verma A."/>
            <person name="Pal Y."/>
            <person name="Krishnamurthi S."/>
        </authorList>
    </citation>
    <scope>NUCLEOTIDE SEQUENCE [LARGE SCALE GENOMIC DNA]</scope>
    <source>
        <strain evidence="2 3">DSM 14152</strain>
    </source>
</reference>
<feature type="domain" description="ABM" evidence="1">
    <location>
        <begin position="2"/>
        <end position="93"/>
    </location>
</feature>
<comment type="caution">
    <text evidence="2">The sequence shown here is derived from an EMBL/GenBank/DDBJ whole genome shotgun (WGS) entry which is preliminary data.</text>
</comment>
<evidence type="ECO:0000313" key="2">
    <source>
        <dbReference type="EMBL" id="OCS85153.1"/>
    </source>
</evidence>
<dbReference type="RefSeq" id="WP_066545187.1">
    <property type="nucleotide sequence ID" value="NZ_MASJ01000016.1"/>
</dbReference>
<evidence type="ECO:0000313" key="3">
    <source>
        <dbReference type="Proteomes" id="UP000093199"/>
    </source>
</evidence>
<dbReference type="EMBL" id="MASJ01000016">
    <property type="protein sequence ID" value="OCS85153.1"/>
    <property type="molecule type" value="Genomic_DNA"/>
</dbReference>
<accession>A0A1C0YDF8</accession>
<organism evidence="2 3">
    <name type="scientific">Caryophanon tenue</name>
    <dbReference type="NCBI Taxonomy" id="33978"/>
    <lineage>
        <taxon>Bacteria</taxon>
        <taxon>Bacillati</taxon>
        <taxon>Bacillota</taxon>
        <taxon>Bacilli</taxon>
        <taxon>Bacillales</taxon>
        <taxon>Caryophanaceae</taxon>
        <taxon>Caryophanon</taxon>
    </lineage>
</organism>
<name>A0A1C0YDF8_9BACL</name>
<dbReference type="Proteomes" id="UP000093199">
    <property type="component" value="Unassembled WGS sequence"/>
</dbReference>
<dbReference type="AlphaFoldDB" id="A0A1C0YDF8"/>
<dbReference type="Pfam" id="PF03992">
    <property type="entry name" value="ABM"/>
    <property type="match status" value="1"/>
</dbReference>